<keyword evidence="1" id="KW-1133">Transmembrane helix</keyword>
<feature type="transmembrane region" description="Helical" evidence="1">
    <location>
        <begin position="69"/>
        <end position="91"/>
    </location>
</feature>
<dbReference type="AlphaFoldDB" id="A0A1I2HQA1"/>
<dbReference type="Proteomes" id="UP000199400">
    <property type="component" value="Unassembled WGS sequence"/>
</dbReference>
<feature type="transmembrane region" description="Helical" evidence="1">
    <location>
        <begin position="38"/>
        <end position="57"/>
    </location>
</feature>
<evidence type="ECO:0000256" key="1">
    <source>
        <dbReference type="SAM" id="Phobius"/>
    </source>
</evidence>
<sequence length="123" mass="12534">MLETFPASDVVLALTAVGLVLGAVVALGAVLRGRGDAALVIHCLCAGPPAAGPLLLAHLLTYGLTHPRWIVAFTLAGVGYALHPLAVPRLFPRRGRAVHHLGALVSVALHVLVLAVIAGVALP</sequence>
<name>A0A1I2HQA1_9BACT</name>
<reference evidence="3" key="1">
    <citation type="submission" date="2016-10" db="EMBL/GenBank/DDBJ databases">
        <authorList>
            <person name="Varghese N."/>
            <person name="Submissions S."/>
        </authorList>
    </citation>
    <scope>NUCLEOTIDE SEQUENCE [LARGE SCALE GENOMIC DNA]</scope>
    <source>
        <strain evidence="3">ATCC 25963</strain>
    </source>
</reference>
<protein>
    <submittedName>
        <fullName evidence="2">Uncharacterized protein</fullName>
    </submittedName>
</protein>
<keyword evidence="1" id="KW-0812">Transmembrane</keyword>
<dbReference type="RefSeq" id="WP_096329964.1">
    <property type="nucleotide sequence ID" value="NZ_FOMX01000044.1"/>
</dbReference>
<organism evidence="2 3">
    <name type="scientific">Nannocystis exedens</name>
    <dbReference type="NCBI Taxonomy" id="54"/>
    <lineage>
        <taxon>Bacteria</taxon>
        <taxon>Pseudomonadati</taxon>
        <taxon>Myxococcota</taxon>
        <taxon>Polyangia</taxon>
        <taxon>Nannocystales</taxon>
        <taxon>Nannocystaceae</taxon>
        <taxon>Nannocystis</taxon>
    </lineage>
</organism>
<feature type="transmembrane region" description="Helical" evidence="1">
    <location>
        <begin position="103"/>
        <end position="122"/>
    </location>
</feature>
<gene>
    <name evidence="2" type="ORF">SAMN02745121_08044</name>
</gene>
<keyword evidence="1" id="KW-0472">Membrane</keyword>
<proteinExistence type="predicted"/>
<feature type="transmembrane region" description="Helical" evidence="1">
    <location>
        <begin position="12"/>
        <end position="31"/>
    </location>
</feature>
<accession>A0A1I2HQA1</accession>
<keyword evidence="3" id="KW-1185">Reference proteome</keyword>
<evidence type="ECO:0000313" key="3">
    <source>
        <dbReference type="Proteomes" id="UP000199400"/>
    </source>
</evidence>
<dbReference type="EMBL" id="FOMX01000044">
    <property type="protein sequence ID" value="SFF30561.1"/>
    <property type="molecule type" value="Genomic_DNA"/>
</dbReference>
<evidence type="ECO:0000313" key="2">
    <source>
        <dbReference type="EMBL" id="SFF30561.1"/>
    </source>
</evidence>